<protein>
    <submittedName>
        <fullName evidence="2">Uncharacterized protein</fullName>
    </submittedName>
</protein>
<feature type="compositionally biased region" description="Polar residues" evidence="1">
    <location>
        <begin position="127"/>
        <end position="142"/>
    </location>
</feature>
<keyword evidence="3" id="KW-1185">Reference proteome</keyword>
<gene>
    <name evidence="2" type="ORF">K435DRAFT_811636</name>
</gene>
<dbReference type="AlphaFoldDB" id="A0A4S8KRU4"/>
<accession>A0A4S8KRU4</accession>
<sequence length="275" mass="30458">MESLIEEPATVQQGWKLPTNCQKNDFGEALNAVVLITAGQSLLIFLFRSPTNYYSTLMINAEVIPYEHQSTTTRTVSQTLPSSALCYNGIRVIPCTRPPVNPLPKEPHFPPLRVNHNANAIYNAAQTSRIEVSSPPNTSRQKSTSTSPTLPPTVFQTPPPRQAPPTPPHHTTVGVVVAAKPTRHVRYRPTPPHHIHPHPYAHAYHQRTTTRPQQQQLSPPSLSLISISTNNKSQDVLLQGILQTPTQTLVALVNEIWTSIPNPNLTLNQFKSLCL</sequence>
<dbReference type="Proteomes" id="UP000297245">
    <property type="component" value="Unassembled WGS sequence"/>
</dbReference>
<name>A0A4S8KRU4_DENBC</name>
<reference evidence="2 3" key="1">
    <citation type="journal article" date="2019" name="Nat. Ecol. Evol.">
        <title>Megaphylogeny resolves global patterns of mushroom evolution.</title>
        <authorList>
            <person name="Varga T."/>
            <person name="Krizsan K."/>
            <person name="Foldi C."/>
            <person name="Dima B."/>
            <person name="Sanchez-Garcia M."/>
            <person name="Sanchez-Ramirez S."/>
            <person name="Szollosi G.J."/>
            <person name="Szarkandi J.G."/>
            <person name="Papp V."/>
            <person name="Albert L."/>
            <person name="Andreopoulos W."/>
            <person name="Angelini C."/>
            <person name="Antonin V."/>
            <person name="Barry K.W."/>
            <person name="Bougher N.L."/>
            <person name="Buchanan P."/>
            <person name="Buyck B."/>
            <person name="Bense V."/>
            <person name="Catcheside P."/>
            <person name="Chovatia M."/>
            <person name="Cooper J."/>
            <person name="Damon W."/>
            <person name="Desjardin D."/>
            <person name="Finy P."/>
            <person name="Geml J."/>
            <person name="Haridas S."/>
            <person name="Hughes K."/>
            <person name="Justo A."/>
            <person name="Karasinski D."/>
            <person name="Kautmanova I."/>
            <person name="Kiss B."/>
            <person name="Kocsube S."/>
            <person name="Kotiranta H."/>
            <person name="LaButti K.M."/>
            <person name="Lechner B.E."/>
            <person name="Liimatainen K."/>
            <person name="Lipzen A."/>
            <person name="Lukacs Z."/>
            <person name="Mihaltcheva S."/>
            <person name="Morgado L.N."/>
            <person name="Niskanen T."/>
            <person name="Noordeloos M.E."/>
            <person name="Ohm R.A."/>
            <person name="Ortiz-Santana B."/>
            <person name="Ovrebo C."/>
            <person name="Racz N."/>
            <person name="Riley R."/>
            <person name="Savchenko A."/>
            <person name="Shiryaev A."/>
            <person name="Soop K."/>
            <person name="Spirin V."/>
            <person name="Szebenyi C."/>
            <person name="Tomsovsky M."/>
            <person name="Tulloss R.E."/>
            <person name="Uehling J."/>
            <person name="Grigoriev I.V."/>
            <person name="Vagvolgyi C."/>
            <person name="Papp T."/>
            <person name="Martin F.M."/>
            <person name="Miettinen O."/>
            <person name="Hibbett D.S."/>
            <person name="Nagy L.G."/>
        </authorList>
    </citation>
    <scope>NUCLEOTIDE SEQUENCE [LARGE SCALE GENOMIC DNA]</scope>
    <source>
        <strain evidence="2 3">CBS 962.96</strain>
    </source>
</reference>
<evidence type="ECO:0000256" key="1">
    <source>
        <dbReference type="SAM" id="MobiDB-lite"/>
    </source>
</evidence>
<evidence type="ECO:0000313" key="2">
    <source>
        <dbReference type="EMBL" id="THU78341.1"/>
    </source>
</evidence>
<organism evidence="2 3">
    <name type="scientific">Dendrothele bispora (strain CBS 962.96)</name>
    <dbReference type="NCBI Taxonomy" id="1314807"/>
    <lineage>
        <taxon>Eukaryota</taxon>
        <taxon>Fungi</taxon>
        <taxon>Dikarya</taxon>
        <taxon>Basidiomycota</taxon>
        <taxon>Agaricomycotina</taxon>
        <taxon>Agaricomycetes</taxon>
        <taxon>Agaricomycetidae</taxon>
        <taxon>Agaricales</taxon>
        <taxon>Agaricales incertae sedis</taxon>
        <taxon>Dendrothele</taxon>
    </lineage>
</organism>
<evidence type="ECO:0000313" key="3">
    <source>
        <dbReference type="Proteomes" id="UP000297245"/>
    </source>
</evidence>
<feature type="region of interest" description="Disordered" evidence="1">
    <location>
        <begin position="127"/>
        <end position="170"/>
    </location>
</feature>
<dbReference type="EMBL" id="ML180211">
    <property type="protein sequence ID" value="THU78341.1"/>
    <property type="molecule type" value="Genomic_DNA"/>
</dbReference>
<proteinExistence type="predicted"/>
<feature type="compositionally biased region" description="Pro residues" evidence="1">
    <location>
        <begin position="157"/>
        <end position="168"/>
    </location>
</feature>